<gene>
    <name evidence="1" type="ORF">JF887_14310</name>
</gene>
<comment type="caution">
    <text evidence="1">The sequence shown here is derived from an EMBL/GenBank/DDBJ whole genome shotgun (WGS) entry which is preliminary data.</text>
</comment>
<dbReference type="Proteomes" id="UP000614410">
    <property type="component" value="Unassembled WGS sequence"/>
</dbReference>
<name>A0A934KSZ9_9BACT</name>
<evidence type="ECO:0000313" key="2">
    <source>
        <dbReference type="Proteomes" id="UP000614410"/>
    </source>
</evidence>
<dbReference type="AlphaFoldDB" id="A0A934KSZ9"/>
<evidence type="ECO:0000313" key="1">
    <source>
        <dbReference type="EMBL" id="MBJ7610577.1"/>
    </source>
</evidence>
<dbReference type="EMBL" id="JAEKNN010000066">
    <property type="protein sequence ID" value="MBJ7610577.1"/>
    <property type="molecule type" value="Genomic_DNA"/>
</dbReference>
<sequence length="45" mass="5121">MSVQNLYQPGDVRFGRSGELVDNRPVDRSVGLDFSEEGQHLFLRV</sequence>
<accession>A0A934KSZ9</accession>
<protein>
    <submittedName>
        <fullName evidence="1">Uncharacterized protein</fullName>
    </submittedName>
</protein>
<organism evidence="1 2">
    <name type="scientific">Candidatus Amunia macphersoniae</name>
    <dbReference type="NCBI Taxonomy" id="3127014"/>
    <lineage>
        <taxon>Bacteria</taxon>
        <taxon>Bacillati</taxon>
        <taxon>Candidatus Dormiibacterota</taxon>
        <taxon>Candidatus Dormibacteria</taxon>
        <taxon>Candidatus Aeolococcales</taxon>
        <taxon>Candidatus Aeolococcaceae</taxon>
        <taxon>Candidatus Amunia</taxon>
    </lineage>
</organism>
<proteinExistence type="predicted"/>
<reference evidence="1 2" key="1">
    <citation type="submission" date="2020-10" db="EMBL/GenBank/DDBJ databases">
        <title>Ca. Dormibacterota MAGs.</title>
        <authorList>
            <person name="Montgomery K."/>
        </authorList>
    </citation>
    <scope>NUCLEOTIDE SEQUENCE [LARGE SCALE GENOMIC DNA]</scope>
    <source>
        <strain evidence="1">Mitchell_Peninsula_5</strain>
    </source>
</reference>